<dbReference type="PANTHER" id="PTHR10183">
    <property type="entry name" value="CALPAIN"/>
    <property type="match status" value="1"/>
</dbReference>
<dbReference type="PROSITE" id="PS50203">
    <property type="entry name" value="CALPAIN_CAT"/>
    <property type="match status" value="1"/>
</dbReference>
<dbReference type="RefSeq" id="XP_004035105.1">
    <property type="nucleotide sequence ID" value="XM_004035057.1"/>
</dbReference>
<evidence type="ECO:0000256" key="6">
    <source>
        <dbReference type="PROSITE-ProRule" id="PRU00239"/>
    </source>
</evidence>
<sequence>MLDTEEQDILAIALFTERNKYLYIKEFIDFMNINENPHKKIDQINNPIEDNKDIKSINYNKYPDIRKNGFDKQINLDQQKIDKKQENKELLSSTLQSNQICEPHPNIIGLEYFIKNLNTLKQSNSQQFTDIQFPPCGDSIITDKTYPRYSQWQKLEWKRPSQFFDNNTYHIFSKTQAIYSSRIGLGKLISPYDIKQGALGDCYFLASLSSLAQQPQRILELFITRIVNNYGIYCVKICYDGEWQAVTLDDLIPCKDNKPIFTKSNGINELWVLLLEKAYAKLFKNYYNIESGYCREALRDLTGAPTICEMTRDENGEVNQDLIKRIKESVEDKNNNFIITAGANDEDELSQSKANRLGLVQSHAYSIISIKDIIHRTLGKITLIKLRNPWAKKEWNGDFSDSSNLWYQELKEQLRVHATDDGVFFMRLDDFFNKKQFTIQQILQYATQPFKNYQQLLRKEQIDFSNETDQQVLIHILKKQTIKTKNEQNFLMNAIYGLHMFQKNKRMLEIKVCNSKLLENLKIQYIPERKVLFNYGDFGFTFYIVIQGELDLLMPNIIKDESFDSYPKENNNNIKQNQSKWQFLKSKFVPLQDEIEQTVLSQENENTTKIYETYEEYLKRLFPNMSYVKTFTAGESFGEIAILKGQRR</sequence>
<dbReference type="SUPFAM" id="SSF51206">
    <property type="entry name" value="cAMP-binding domain-like"/>
    <property type="match status" value="1"/>
</dbReference>
<dbReference type="PROSITE" id="PS00139">
    <property type="entry name" value="THIOL_PROTEASE_CYS"/>
    <property type="match status" value="1"/>
</dbReference>
<dbReference type="AlphaFoldDB" id="G0QT44"/>
<dbReference type="InterPro" id="IPR000595">
    <property type="entry name" value="cNMP-bd_dom"/>
</dbReference>
<dbReference type="STRING" id="857967.G0QT44"/>
<dbReference type="PROSITE" id="PS50042">
    <property type="entry name" value="CNMP_BINDING_3"/>
    <property type="match status" value="2"/>
</dbReference>
<evidence type="ECO:0000313" key="9">
    <source>
        <dbReference type="EMBL" id="EGR31619.1"/>
    </source>
</evidence>
<evidence type="ECO:0000259" key="7">
    <source>
        <dbReference type="PROSITE" id="PS50042"/>
    </source>
</evidence>
<feature type="active site" evidence="5 6">
    <location>
        <position position="388"/>
    </location>
</feature>
<dbReference type="Gene3D" id="3.90.70.10">
    <property type="entry name" value="Cysteine proteinases"/>
    <property type="match status" value="1"/>
</dbReference>
<feature type="domain" description="Cyclic nucleotide-binding" evidence="7">
    <location>
        <begin position="627"/>
        <end position="648"/>
    </location>
</feature>
<dbReference type="Pfam" id="PF00648">
    <property type="entry name" value="Peptidase_C2"/>
    <property type="match status" value="1"/>
</dbReference>
<dbReference type="InterPro" id="IPR022684">
    <property type="entry name" value="Calpain_cysteine_protease"/>
</dbReference>
<dbReference type="Gene3D" id="2.60.120.10">
    <property type="entry name" value="Jelly Rolls"/>
    <property type="match status" value="1"/>
</dbReference>
<feature type="active site" evidence="5 6">
    <location>
        <position position="202"/>
    </location>
</feature>
<feature type="domain" description="Cyclic nucleotide-binding" evidence="7">
    <location>
        <begin position="516"/>
        <end position="553"/>
    </location>
</feature>
<dbReference type="GO" id="GO:0004198">
    <property type="term" value="F:calcium-dependent cysteine-type endopeptidase activity"/>
    <property type="evidence" value="ECO:0007669"/>
    <property type="project" value="InterPro"/>
</dbReference>
<organism evidence="9 10">
    <name type="scientific">Ichthyophthirius multifiliis</name>
    <name type="common">White spot disease agent</name>
    <name type="synonym">Ich</name>
    <dbReference type="NCBI Taxonomy" id="5932"/>
    <lineage>
        <taxon>Eukaryota</taxon>
        <taxon>Sar</taxon>
        <taxon>Alveolata</taxon>
        <taxon>Ciliophora</taxon>
        <taxon>Intramacronucleata</taxon>
        <taxon>Oligohymenophorea</taxon>
        <taxon>Hymenostomatida</taxon>
        <taxon>Ophryoglenina</taxon>
        <taxon>Ichthyophthirius</taxon>
    </lineage>
</organism>
<evidence type="ECO:0000256" key="1">
    <source>
        <dbReference type="ARBA" id="ARBA00007623"/>
    </source>
</evidence>
<dbReference type="InterPro" id="IPR000169">
    <property type="entry name" value="Pept_cys_AS"/>
</dbReference>
<evidence type="ECO:0000259" key="8">
    <source>
        <dbReference type="PROSITE" id="PS50203"/>
    </source>
</evidence>
<dbReference type="SMART" id="SM00230">
    <property type="entry name" value="CysPc"/>
    <property type="match status" value="1"/>
</dbReference>
<reference evidence="9 10" key="1">
    <citation type="submission" date="2011-07" db="EMBL/GenBank/DDBJ databases">
        <authorList>
            <person name="Coyne R."/>
            <person name="Brami D."/>
            <person name="Johnson J."/>
            <person name="Hostetler J."/>
            <person name="Hannick L."/>
            <person name="Clark T."/>
            <person name="Cassidy-Hanley D."/>
            <person name="Inman J."/>
        </authorList>
    </citation>
    <scope>NUCLEOTIDE SEQUENCE [LARGE SCALE GENOMIC DNA]</scope>
    <source>
        <strain evidence="9 10">G5</strain>
    </source>
</reference>
<comment type="similarity">
    <text evidence="1">Belongs to the peptidase C2 family.</text>
</comment>
<dbReference type="InterPro" id="IPR038765">
    <property type="entry name" value="Papain-like_cys_pep_sf"/>
</dbReference>
<protein>
    <recommendedName>
        <fullName evidence="11">Calpain catalytic domain-containing protein</fullName>
    </recommendedName>
</protein>
<gene>
    <name evidence="9" type="ORF">IMG5_106010</name>
</gene>
<evidence type="ECO:0000256" key="4">
    <source>
        <dbReference type="ARBA" id="ARBA00022807"/>
    </source>
</evidence>
<evidence type="ECO:0008006" key="11">
    <source>
        <dbReference type="Google" id="ProtNLM"/>
    </source>
</evidence>
<dbReference type="GO" id="GO:0006508">
    <property type="term" value="P:proteolysis"/>
    <property type="evidence" value="ECO:0007669"/>
    <property type="project" value="UniProtKB-KW"/>
</dbReference>
<keyword evidence="4 6" id="KW-0788">Thiol protease</keyword>
<dbReference type="PANTHER" id="PTHR10183:SF379">
    <property type="entry name" value="CALPAIN-5"/>
    <property type="match status" value="1"/>
</dbReference>
<evidence type="ECO:0000256" key="2">
    <source>
        <dbReference type="ARBA" id="ARBA00022670"/>
    </source>
</evidence>
<feature type="active site" evidence="5 6">
    <location>
        <position position="363"/>
    </location>
</feature>
<evidence type="ECO:0000256" key="3">
    <source>
        <dbReference type="ARBA" id="ARBA00022801"/>
    </source>
</evidence>
<dbReference type="Proteomes" id="UP000008983">
    <property type="component" value="Unassembled WGS sequence"/>
</dbReference>
<dbReference type="PRINTS" id="PR00704">
    <property type="entry name" value="CALPAIN"/>
</dbReference>
<evidence type="ECO:0000256" key="5">
    <source>
        <dbReference type="PIRSR" id="PIRSR622684-1"/>
    </source>
</evidence>
<keyword evidence="10" id="KW-1185">Reference proteome</keyword>
<dbReference type="InterPro" id="IPR001300">
    <property type="entry name" value="Peptidase_C2_calpain_cat"/>
</dbReference>
<dbReference type="eggNOG" id="KOG0045">
    <property type="taxonomic scope" value="Eukaryota"/>
</dbReference>
<feature type="domain" description="Calpain catalytic" evidence="8">
    <location>
        <begin position="127"/>
        <end position="433"/>
    </location>
</feature>
<accession>G0QT44</accession>
<dbReference type="InterPro" id="IPR018490">
    <property type="entry name" value="cNMP-bd_dom_sf"/>
</dbReference>
<dbReference type="EMBL" id="GL983841">
    <property type="protein sequence ID" value="EGR31619.1"/>
    <property type="molecule type" value="Genomic_DNA"/>
</dbReference>
<dbReference type="InterPro" id="IPR014710">
    <property type="entry name" value="RmlC-like_jellyroll"/>
</dbReference>
<evidence type="ECO:0000313" key="10">
    <source>
        <dbReference type="Proteomes" id="UP000008983"/>
    </source>
</evidence>
<proteinExistence type="inferred from homology"/>
<keyword evidence="3 6" id="KW-0378">Hydrolase</keyword>
<dbReference type="OrthoDB" id="167576at2759"/>
<dbReference type="CDD" id="cd00044">
    <property type="entry name" value="CysPc"/>
    <property type="match status" value="1"/>
</dbReference>
<name>G0QT44_ICHMU</name>
<keyword evidence="2 6" id="KW-0645">Protease</keyword>
<dbReference type="GeneID" id="14907765"/>
<dbReference type="SUPFAM" id="SSF54001">
    <property type="entry name" value="Cysteine proteinases"/>
    <property type="match status" value="1"/>
</dbReference>
<dbReference type="InParanoid" id="G0QT44"/>